<feature type="transmembrane region" description="Helical" evidence="2">
    <location>
        <begin position="50"/>
        <end position="70"/>
    </location>
</feature>
<comment type="caution">
    <text evidence="4">The sequence shown here is derived from an EMBL/GenBank/DDBJ whole genome shotgun (WGS) entry which is preliminary data.</text>
</comment>
<keyword evidence="2" id="KW-1133">Transmembrane helix</keyword>
<organism evidence="4 5">
    <name type="scientific">Enterococcus durans</name>
    <dbReference type="NCBI Taxonomy" id="53345"/>
    <lineage>
        <taxon>Bacteria</taxon>
        <taxon>Bacillati</taxon>
        <taxon>Bacillota</taxon>
        <taxon>Bacilli</taxon>
        <taxon>Lactobacillales</taxon>
        <taxon>Enterococcaceae</taxon>
        <taxon>Enterococcus</taxon>
    </lineage>
</organism>
<keyword evidence="2" id="KW-0472">Membrane</keyword>
<feature type="transmembrane region" description="Helical" evidence="2">
    <location>
        <begin position="20"/>
        <end position="38"/>
    </location>
</feature>
<keyword evidence="4" id="KW-0378">Hydrolase</keyword>
<feature type="domain" description="CAAX prenyl protease 2/Lysostaphin resistance protein A-like" evidence="3">
    <location>
        <begin position="18"/>
        <end position="111"/>
    </location>
</feature>
<accession>A0A5N0YXK8</accession>
<evidence type="ECO:0000313" key="5">
    <source>
        <dbReference type="Proteomes" id="UP000326078"/>
    </source>
</evidence>
<feature type="transmembrane region" description="Helical" evidence="2">
    <location>
        <begin position="98"/>
        <end position="117"/>
    </location>
</feature>
<evidence type="ECO:0000313" key="4">
    <source>
        <dbReference type="EMBL" id="KAA9205749.1"/>
    </source>
</evidence>
<comment type="similarity">
    <text evidence="1">Belongs to the UPF0177 family.</text>
</comment>
<dbReference type="EMBL" id="VYUT01000008">
    <property type="protein sequence ID" value="KAA9205749.1"/>
    <property type="molecule type" value="Genomic_DNA"/>
</dbReference>
<dbReference type="GO" id="GO:0006508">
    <property type="term" value="P:proteolysis"/>
    <property type="evidence" value="ECO:0007669"/>
    <property type="project" value="UniProtKB-KW"/>
</dbReference>
<proteinExistence type="inferred from homology"/>
<dbReference type="GO" id="GO:0008237">
    <property type="term" value="F:metallopeptidase activity"/>
    <property type="evidence" value="ECO:0007669"/>
    <property type="project" value="UniProtKB-KW"/>
</dbReference>
<sequence>MLSYLLFNQGIEINDASFTWFSIVNALIFAPFTEEIVNRFCLIWLNHSSILKYATLFLSSVLFSIGHQTVLSSNFYMFWTYIILGLCLGYIYIKTENIWYSITVHFAYNFIVMLVLLY</sequence>
<evidence type="ECO:0000259" key="3">
    <source>
        <dbReference type="Pfam" id="PF02517"/>
    </source>
</evidence>
<dbReference type="RefSeq" id="WP_151026501.1">
    <property type="nucleotide sequence ID" value="NZ_PTWL01000053.1"/>
</dbReference>
<reference evidence="4 5" key="1">
    <citation type="submission" date="2019-09" db="EMBL/GenBank/DDBJ databases">
        <title>Vancomyinc resistant enterococci isolated from farm animals in Switzerland.</title>
        <authorList>
            <person name="Stevens M.J.A."/>
            <person name="Stephan R."/>
            <person name="Morach M."/>
            <person name="Nuesch-Inderbinen M."/>
        </authorList>
    </citation>
    <scope>NUCLEOTIDE SEQUENCE [LARGE SCALE GENOMIC DNA]</scope>
    <source>
        <strain evidence="4 5">GH27</strain>
    </source>
</reference>
<keyword evidence="4" id="KW-0645">Protease</keyword>
<keyword evidence="2" id="KW-0812">Transmembrane</keyword>
<keyword evidence="4" id="KW-0482">Metalloprotease</keyword>
<dbReference type="Proteomes" id="UP000326078">
    <property type="component" value="Unassembled WGS sequence"/>
</dbReference>
<dbReference type="Pfam" id="PF02517">
    <property type="entry name" value="Rce1-like"/>
    <property type="match status" value="1"/>
</dbReference>
<dbReference type="AlphaFoldDB" id="A0A5N0YXK8"/>
<evidence type="ECO:0000256" key="1">
    <source>
        <dbReference type="ARBA" id="ARBA00009067"/>
    </source>
</evidence>
<evidence type="ECO:0000256" key="2">
    <source>
        <dbReference type="SAM" id="Phobius"/>
    </source>
</evidence>
<dbReference type="GO" id="GO:0080120">
    <property type="term" value="P:CAAX-box protein maturation"/>
    <property type="evidence" value="ECO:0007669"/>
    <property type="project" value="UniProtKB-ARBA"/>
</dbReference>
<name>A0A5N0YXK8_9ENTE</name>
<dbReference type="GO" id="GO:0004175">
    <property type="term" value="F:endopeptidase activity"/>
    <property type="evidence" value="ECO:0007669"/>
    <property type="project" value="UniProtKB-ARBA"/>
</dbReference>
<dbReference type="InterPro" id="IPR003675">
    <property type="entry name" value="Rce1/LyrA-like_dom"/>
</dbReference>
<protein>
    <submittedName>
        <fullName evidence="4">CPBP family intramembrane metalloprotease</fullName>
    </submittedName>
</protein>
<feature type="transmembrane region" description="Helical" evidence="2">
    <location>
        <begin position="76"/>
        <end position="93"/>
    </location>
</feature>
<gene>
    <name evidence="4" type="ORF">F6X95_06955</name>
</gene>